<dbReference type="Proteomes" id="UP000658225">
    <property type="component" value="Unassembled WGS sequence"/>
</dbReference>
<gene>
    <name evidence="1" type="ORF">H4683_004260</name>
</gene>
<organism evidence="1 2">
    <name type="scientific">Sporosarcina limicola</name>
    <dbReference type="NCBI Taxonomy" id="34101"/>
    <lineage>
        <taxon>Bacteria</taxon>
        <taxon>Bacillati</taxon>
        <taxon>Bacillota</taxon>
        <taxon>Bacilli</taxon>
        <taxon>Bacillales</taxon>
        <taxon>Caryophanaceae</taxon>
        <taxon>Sporosarcina</taxon>
    </lineage>
</organism>
<evidence type="ECO:0000313" key="1">
    <source>
        <dbReference type="EMBL" id="MBE1557128.1"/>
    </source>
</evidence>
<name>A0A927MNC4_9BACL</name>
<sequence>MNYNLYSQAKNISYEDFDRSTKELIIRLEEQCKNLFNIDSEMENTIKDSILALIDAAYEKYRDDNASDYEKILEEKIYKDPVWYELTTYWGNKVSGIKYRDRIADTLFQTIKNKNYIEEILQRRNTAKFFIEIQSTLNLEKALI</sequence>
<accession>A0A927MNC4</accession>
<dbReference type="EMBL" id="JADBEL010000052">
    <property type="protein sequence ID" value="MBE1557128.1"/>
    <property type="molecule type" value="Genomic_DNA"/>
</dbReference>
<evidence type="ECO:0000313" key="2">
    <source>
        <dbReference type="Proteomes" id="UP000658225"/>
    </source>
</evidence>
<reference evidence="1" key="1">
    <citation type="submission" date="2020-10" db="EMBL/GenBank/DDBJ databases">
        <title>Genomic Encyclopedia of Type Strains, Phase IV (KMG-IV): sequencing the most valuable type-strain genomes for metagenomic binning, comparative biology and taxonomic classification.</title>
        <authorList>
            <person name="Goeker M."/>
        </authorList>
    </citation>
    <scope>NUCLEOTIDE SEQUENCE</scope>
    <source>
        <strain evidence="1">DSM 13886</strain>
    </source>
</reference>
<dbReference type="AlphaFoldDB" id="A0A927MNC4"/>
<dbReference type="RefSeq" id="WP_192600713.1">
    <property type="nucleotide sequence ID" value="NZ_JADBEL010000052.1"/>
</dbReference>
<protein>
    <submittedName>
        <fullName evidence="1">Uncharacterized protein</fullName>
    </submittedName>
</protein>
<proteinExistence type="predicted"/>
<comment type="caution">
    <text evidence="1">The sequence shown here is derived from an EMBL/GenBank/DDBJ whole genome shotgun (WGS) entry which is preliminary data.</text>
</comment>
<keyword evidence="2" id="KW-1185">Reference proteome</keyword>